<evidence type="ECO:0000313" key="2">
    <source>
        <dbReference type="EMBL" id="CAL4773623.1"/>
    </source>
</evidence>
<dbReference type="EMBL" id="CAMXCT020001069">
    <property type="protein sequence ID" value="CAL1139686.1"/>
    <property type="molecule type" value="Genomic_DNA"/>
</dbReference>
<sequence length="948" mass="105225">MPGRADPTAWVETLRAAAPDISTKDALRQAIFDNLGKSNVRVNKIVFKGESSFMAHGHCQEHPACSVKFRFLTEDGDLVVYSQGDHSLPPDSNKRHGHAVRVSHLNPLQARRHNLGHTILGQTYGHTGTPEPCFKVFALFSPSVSSAVLLPCVIFHVITHMNVAQKSVDKSFASMSPEHWEAKAQLISERLPEQEMPTMKQIEQAHRKRQKASRPAAASAEETLQGWVEWVAARTENPEAHNFEYHPLRTDSEWLGLGAFAEVVDLKAAPGSCLFLSPALKDCVEDSACVAAMTLKKPKTRNELTKRMFKEGQRGTRTVCLVADFTYKISCSGWGLGLLCWPSKHLQRESATCVPSTEAIIAGCIWAPKEDLESWTSGLVTFLDVYGNYGIDIVKHLRAVILDGHPAGLAAAQKVFPPSIEIWRDVRHQLANVRRFDGAGGQQFCDYVAASIQYSWPSQDGSVRGGAGTDVGRKKTMLDSGLVEWTLLHSMPRIRDINFVSAEECRCNTAAAEAMATTVAKPTTTTAVAYGGGDDDNRHHHKDAHNGPQIPPTRKEAIRRKVQIPVFFDTSLPETARKRNLRWNLSRMRETNVKTDGLPEGYQGWPLQAIQPLVESSILANGIKKGWFDESCNVSDSWQPYSAYLRPVPAFVGGSFVQCDRVEIEEDLQRKVPCAAKYATFLLHSMTVSTCSDTVLLGGVLKPTRVYSYNFDTADGTIDEQTHLAFLEMMSAPDQSALMAACKKLRLLRDDGDLHLPNFRGLLAQVCQCYFLATPWNGWLEADGFVSLATTDMFTEKHAPGNIDEADARLRTDKGAGRPVAMPKKSAWSTMEAIRSKVAKKAADRKRKADERKELAWELFRKGLKPDATEAPLLEGQARHVAMGKLVKRFESDGFRKTFAALVAVESNLVILSEARKFNLVHIVDALKSHRALPMAELAERILRRWRS</sequence>
<name>A0A9P1C7B6_9DINO</name>
<gene>
    <name evidence="1" type="ORF">C1SCF055_LOCUS13677</name>
</gene>
<evidence type="ECO:0000313" key="3">
    <source>
        <dbReference type="Proteomes" id="UP001152797"/>
    </source>
</evidence>
<reference evidence="2 3" key="2">
    <citation type="submission" date="2024-05" db="EMBL/GenBank/DDBJ databases">
        <authorList>
            <person name="Chen Y."/>
            <person name="Shah S."/>
            <person name="Dougan E. K."/>
            <person name="Thang M."/>
            <person name="Chan C."/>
        </authorList>
    </citation>
    <scope>NUCLEOTIDE SEQUENCE [LARGE SCALE GENOMIC DNA]</scope>
</reference>
<dbReference type="EMBL" id="CAMXCT010001069">
    <property type="protein sequence ID" value="CAI3986311.1"/>
    <property type="molecule type" value="Genomic_DNA"/>
</dbReference>
<accession>A0A9P1C7B6</accession>
<organism evidence="1">
    <name type="scientific">Cladocopium goreaui</name>
    <dbReference type="NCBI Taxonomy" id="2562237"/>
    <lineage>
        <taxon>Eukaryota</taxon>
        <taxon>Sar</taxon>
        <taxon>Alveolata</taxon>
        <taxon>Dinophyceae</taxon>
        <taxon>Suessiales</taxon>
        <taxon>Symbiodiniaceae</taxon>
        <taxon>Cladocopium</taxon>
    </lineage>
</organism>
<dbReference type="Proteomes" id="UP001152797">
    <property type="component" value="Unassembled WGS sequence"/>
</dbReference>
<dbReference type="EMBL" id="CAMXCT030001069">
    <property type="protein sequence ID" value="CAL4773623.1"/>
    <property type="molecule type" value="Genomic_DNA"/>
</dbReference>
<keyword evidence="3" id="KW-1185">Reference proteome</keyword>
<protein>
    <submittedName>
        <fullName evidence="2">SWIM-type domain-containing protein</fullName>
    </submittedName>
</protein>
<evidence type="ECO:0000313" key="1">
    <source>
        <dbReference type="EMBL" id="CAI3986311.1"/>
    </source>
</evidence>
<comment type="caution">
    <text evidence="1">The sequence shown here is derived from an EMBL/GenBank/DDBJ whole genome shotgun (WGS) entry which is preliminary data.</text>
</comment>
<reference evidence="1" key="1">
    <citation type="submission" date="2022-10" db="EMBL/GenBank/DDBJ databases">
        <authorList>
            <person name="Chen Y."/>
            <person name="Dougan E. K."/>
            <person name="Chan C."/>
            <person name="Rhodes N."/>
            <person name="Thang M."/>
        </authorList>
    </citation>
    <scope>NUCLEOTIDE SEQUENCE</scope>
</reference>
<proteinExistence type="predicted"/>
<dbReference type="OrthoDB" id="10689302at2759"/>
<dbReference type="AlphaFoldDB" id="A0A9P1C7B6"/>